<feature type="transmembrane region" description="Helical" evidence="2">
    <location>
        <begin position="29"/>
        <end position="47"/>
    </location>
</feature>
<accession>A0A2D6LPG0</accession>
<evidence type="ECO:0000256" key="1">
    <source>
        <dbReference type="SAM" id="MobiDB-lite"/>
    </source>
</evidence>
<keyword evidence="2" id="KW-1133">Transmembrane helix</keyword>
<comment type="caution">
    <text evidence="3">The sequence shown here is derived from an EMBL/GenBank/DDBJ whole genome shotgun (WGS) entry which is preliminary data.</text>
</comment>
<evidence type="ECO:0000313" key="4">
    <source>
        <dbReference type="Proteomes" id="UP000226712"/>
    </source>
</evidence>
<name>A0A2D6LPG0_9ARCH</name>
<feature type="compositionally biased region" description="Basic residues" evidence="1">
    <location>
        <begin position="153"/>
        <end position="162"/>
    </location>
</feature>
<keyword evidence="2" id="KW-0472">Membrane</keyword>
<feature type="region of interest" description="Disordered" evidence="1">
    <location>
        <begin position="139"/>
        <end position="162"/>
    </location>
</feature>
<proteinExistence type="predicted"/>
<organism evidence="3 4">
    <name type="scientific">Candidatus Iainarchaeum sp</name>
    <dbReference type="NCBI Taxonomy" id="3101447"/>
    <lineage>
        <taxon>Archaea</taxon>
        <taxon>Candidatus Iainarchaeota</taxon>
        <taxon>Candidatus Iainarchaeia</taxon>
        <taxon>Candidatus Iainarchaeales</taxon>
        <taxon>Candidatus Iainarchaeaceae</taxon>
        <taxon>Candidatus Iainarchaeum</taxon>
    </lineage>
</organism>
<dbReference type="Proteomes" id="UP000226712">
    <property type="component" value="Unassembled WGS sequence"/>
</dbReference>
<gene>
    <name evidence="3" type="ORF">CL944_01235</name>
</gene>
<feature type="transmembrane region" description="Helical" evidence="2">
    <location>
        <begin position="53"/>
        <end position="74"/>
    </location>
</feature>
<sequence length="162" mass="17966">MKLEYASLPAGIKKKIDAIQKHRESVNEYLVGAGLSISLAVSPVIHISENKLLAAGVFAGSLSVTMPLPVRSLLKFHDAEFRQEYLSLFRVLKRNTGNEKLSALLARYPYVVVDAKGNLVGKKTAPQLRRLPLGRRKVASPNAGKNLADRWGKKLLPKRKRK</sequence>
<evidence type="ECO:0000256" key="2">
    <source>
        <dbReference type="SAM" id="Phobius"/>
    </source>
</evidence>
<reference evidence="4" key="1">
    <citation type="submission" date="2017-09" db="EMBL/GenBank/DDBJ databases">
        <title>The Reconstruction of 2,631 Draft Metagenome-Assembled Genomes from the Global Oceans.</title>
        <authorList>
            <person name="Tully B.J."/>
            <person name="Graham E.D."/>
            <person name="Heidelberg J.F."/>
        </authorList>
    </citation>
    <scope>NUCLEOTIDE SEQUENCE [LARGE SCALE GENOMIC DNA]</scope>
</reference>
<protein>
    <submittedName>
        <fullName evidence="3">Uncharacterized protein</fullName>
    </submittedName>
</protein>
<evidence type="ECO:0000313" key="3">
    <source>
        <dbReference type="EMBL" id="MAG18079.1"/>
    </source>
</evidence>
<dbReference type="EMBL" id="NZBD01000005">
    <property type="protein sequence ID" value="MAG18079.1"/>
    <property type="molecule type" value="Genomic_DNA"/>
</dbReference>
<dbReference type="AlphaFoldDB" id="A0A2D6LPG0"/>
<keyword evidence="2" id="KW-0812">Transmembrane</keyword>